<feature type="transmembrane region" description="Helical" evidence="1">
    <location>
        <begin position="29"/>
        <end position="46"/>
    </location>
</feature>
<evidence type="ECO:0000313" key="3">
    <source>
        <dbReference type="Proteomes" id="UP000184509"/>
    </source>
</evidence>
<accession>A0A1M4TBA1</accession>
<feature type="transmembrane region" description="Helical" evidence="1">
    <location>
        <begin position="7"/>
        <end position="23"/>
    </location>
</feature>
<dbReference type="InterPro" id="IPR007165">
    <property type="entry name" value="Phage_holin_4_2"/>
</dbReference>
<protein>
    <submittedName>
        <fullName evidence="2">Putative membrane protein</fullName>
    </submittedName>
</protein>
<gene>
    <name evidence="2" type="ORF">SAMN05444405_101327</name>
</gene>
<reference evidence="2 3" key="1">
    <citation type="submission" date="2016-11" db="EMBL/GenBank/DDBJ databases">
        <authorList>
            <person name="Jaros S."/>
            <person name="Januszkiewicz K."/>
            <person name="Wedrychowicz H."/>
        </authorList>
    </citation>
    <scope>NUCLEOTIDE SEQUENCE [LARGE SCALE GENOMIC DNA]</scope>
    <source>
        <strain evidence="2 3">DSM 26991</strain>
    </source>
</reference>
<dbReference type="PANTHER" id="PTHR37309:SF1">
    <property type="entry name" value="SLR0284 PROTEIN"/>
    <property type="match status" value="1"/>
</dbReference>
<evidence type="ECO:0000256" key="1">
    <source>
        <dbReference type="SAM" id="Phobius"/>
    </source>
</evidence>
<sequence>MKMTMNFFSSVIVTYLVLILLPGIEIGSIWTGILLAILLGIFNIIVKPALELLSIIPTLLTILLFLLIINGGILVMVDWFMDSFSVTSLGTVIMFSVIVTVANWILHRYFRKKK</sequence>
<dbReference type="EMBL" id="FQTV01000001">
    <property type="protein sequence ID" value="SHE41730.1"/>
    <property type="molecule type" value="Genomic_DNA"/>
</dbReference>
<dbReference type="PANTHER" id="PTHR37309">
    <property type="entry name" value="SLR0284 PROTEIN"/>
    <property type="match status" value="1"/>
</dbReference>
<keyword evidence="1" id="KW-0472">Membrane</keyword>
<evidence type="ECO:0000313" key="2">
    <source>
        <dbReference type="EMBL" id="SHE41730.1"/>
    </source>
</evidence>
<keyword evidence="1" id="KW-1133">Transmembrane helix</keyword>
<proteinExistence type="predicted"/>
<keyword evidence="3" id="KW-1185">Reference proteome</keyword>
<dbReference type="AlphaFoldDB" id="A0A1M4TBA1"/>
<feature type="transmembrane region" description="Helical" evidence="1">
    <location>
        <begin position="86"/>
        <end position="106"/>
    </location>
</feature>
<dbReference type="Proteomes" id="UP000184509">
    <property type="component" value="Unassembled WGS sequence"/>
</dbReference>
<keyword evidence="1" id="KW-0812">Transmembrane</keyword>
<dbReference type="OrthoDB" id="6402664at2"/>
<feature type="transmembrane region" description="Helical" evidence="1">
    <location>
        <begin position="58"/>
        <end position="80"/>
    </location>
</feature>
<dbReference type="RefSeq" id="WP_083547534.1">
    <property type="nucleotide sequence ID" value="NZ_FQTV01000001.1"/>
</dbReference>
<dbReference type="Pfam" id="PF04020">
    <property type="entry name" value="Phage_holin_4_2"/>
    <property type="match status" value="1"/>
</dbReference>
<organism evidence="2 3">
    <name type="scientific">Bacteroides luti</name>
    <dbReference type="NCBI Taxonomy" id="1297750"/>
    <lineage>
        <taxon>Bacteria</taxon>
        <taxon>Pseudomonadati</taxon>
        <taxon>Bacteroidota</taxon>
        <taxon>Bacteroidia</taxon>
        <taxon>Bacteroidales</taxon>
        <taxon>Bacteroidaceae</taxon>
        <taxon>Bacteroides</taxon>
    </lineage>
</organism>
<dbReference type="STRING" id="1297750.SAMN05444405_101327"/>
<name>A0A1M4TBA1_9BACE</name>